<keyword evidence="4" id="KW-0997">Cell inner membrane</keyword>
<sequence length="356" mass="40049">MKGNHGKQIFDIPMQSEAPSEFRRKQTFDDAQISPDEPLEGELLEEHIDEALAPQKSRLGKIFAGLTALFGIACLAQTIQWIYDAIVNHQWIYLAFSLIGLAVVLVAFTEIIAELHRLRALKRRQQLRDQTAALWDRQQALEPSAAQVQQQCLDIADNLQLNPQSPAIQQWQQSLNEAYSPQEVAQLFSQQVLSTFDKRAKKLISQMAAESAVLVAISPLALVDILFVAWRGIRLINKIAQIYGIELGYFTRIRLLRLVLVNMAFAGATELVQDWGMDWLSQDLSGKLSSRIAQGLGVGLLTARLGIKAIEFCRPLTFRSEEKLKLKHIQKELLGVLKETVLGKTPSKQPEKNLFE</sequence>
<evidence type="ECO:0000313" key="9">
    <source>
        <dbReference type="EMBL" id="EGV05343.1"/>
    </source>
</evidence>
<dbReference type="EMBL" id="AFUV01000017">
    <property type="protein sequence ID" value="EGV05343.1"/>
    <property type="molecule type" value="Genomic_DNA"/>
</dbReference>
<reference evidence="9 10" key="1">
    <citation type="submission" date="2011-07" db="EMBL/GenBank/DDBJ databases">
        <authorList>
            <person name="Harkins D.M."/>
            <person name="Madupu R."/>
            <person name="Durkin A.S."/>
            <person name="Torralba M."/>
            <person name="Methe B."/>
            <person name="Sutton G.G."/>
            <person name="Nelson K.E."/>
        </authorList>
    </citation>
    <scope>NUCLEOTIDE SEQUENCE [LARGE SCALE GENOMIC DNA]</scope>
    <source>
        <strain evidence="9 10">HK 85</strain>
    </source>
</reference>
<comment type="subcellular location">
    <subcellularLocation>
        <location evidence="1">Cell inner membrane</location>
        <topology evidence="1">Multi-pass membrane protein</topology>
    </subcellularLocation>
    <subcellularLocation>
        <location evidence="8">Cell membrane</location>
        <topology evidence="8">Multi-pass membrane protein</topology>
    </subcellularLocation>
</comment>
<dbReference type="NCBIfam" id="TIGR01620">
    <property type="entry name" value="hyp_HI0043"/>
    <property type="match status" value="1"/>
</dbReference>
<evidence type="ECO:0000256" key="1">
    <source>
        <dbReference type="ARBA" id="ARBA00004429"/>
    </source>
</evidence>
<dbReference type="PANTHER" id="PTHR39342:SF1">
    <property type="entry name" value="UPF0283 MEMBRANE PROTEIN YCJF"/>
    <property type="match status" value="1"/>
</dbReference>
<evidence type="ECO:0000256" key="6">
    <source>
        <dbReference type="ARBA" id="ARBA00022989"/>
    </source>
</evidence>
<dbReference type="InterPro" id="IPR006507">
    <property type="entry name" value="UPF0283"/>
</dbReference>
<proteinExistence type="inferred from homology"/>
<evidence type="ECO:0000256" key="7">
    <source>
        <dbReference type="ARBA" id="ARBA00023136"/>
    </source>
</evidence>
<dbReference type="HAMAP" id="MF_01085">
    <property type="entry name" value="UPF0283"/>
    <property type="match status" value="1"/>
</dbReference>
<feature type="transmembrane region" description="Helical" evidence="8">
    <location>
        <begin position="91"/>
        <end position="113"/>
    </location>
</feature>
<dbReference type="PANTHER" id="PTHR39342">
    <property type="entry name" value="UPF0283 MEMBRANE PROTEIN YCJF"/>
    <property type="match status" value="1"/>
</dbReference>
<dbReference type="STRING" id="1035188.HMPREF9952_1238"/>
<dbReference type="InterPro" id="IPR021147">
    <property type="entry name" value="DUF697"/>
</dbReference>
<dbReference type="RefSeq" id="WP_007243177.1">
    <property type="nucleotide sequence ID" value="NZ_AFUV01000017.1"/>
</dbReference>
<evidence type="ECO:0000256" key="5">
    <source>
        <dbReference type="ARBA" id="ARBA00022692"/>
    </source>
</evidence>
<evidence type="ECO:0000256" key="4">
    <source>
        <dbReference type="ARBA" id="ARBA00022519"/>
    </source>
</evidence>
<keyword evidence="3 8" id="KW-1003">Cell membrane</keyword>
<evidence type="ECO:0000313" key="10">
    <source>
        <dbReference type="Proteomes" id="UP000006235"/>
    </source>
</evidence>
<comment type="similarity">
    <text evidence="2 8">Belongs to the UPF0283 family.</text>
</comment>
<comment type="caution">
    <text evidence="9">The sequence shown here is derived from an EMBL/GenBank/DDBJ whole genome shotgun (WGS) entry which is preliminary data.</text>
</comment>
<dbReference type="AlphaFoldDB" id="F9QAU5"/>
<dbReference type="GO" id="GO:0005886">
    <property type="term" value="C:plasma membrane"/>
    <property type="evidence" value="ECO:0007669"/>
    <property type="project" value="UniProtKB-SubCell"/>
</dbReference>
<organism evidence="9 10">
    <name type="scientific">Haemophilus pittmaniae HK 85</name>
    <dbReference type="NCBI Taxonomy" id="1035188"/>
    <lineage>
        <taxon>Bacteria</taxon>
        <taxon>Pseudomonadati</taxon>
        <taxon>Pseudomonadota</taxon>
        <taxon>Gammaproteobacteria</taxon>
        <taxon>Pasteurellales</taxon>
        <taxon>Pasteurellaceae</taxon>
        <taxon>Haemophilus</taxon>
    </lineage>
</organism>
<keyword evidence="6 8" id="KW-1133">Transmembrane helix</keyword>
<evidence type="ECO:0000256" key="2">
    <source>
        <dbReference type="ARBA" id="ARBA00008255"/>
    </source>
</evidence>
<keyword evidence="7 8" id="KW-0472">Membrane</keyword>
<dbReference type="Pfam" id="PF05128">
    <property type="entry name" value="DUF697"/>
    <property type="match status" value="1"/>
</dbReference>
<gene>
    <name evidence="9" type="ORF">HMPREF9952_1238</name>
</gene>
<dbReference type="Proteomes" id="UP000006235">
    <property type="component" value="Unassembled WGS sequence"/>
</dbReference>
<evidence type="ECO:0000256" key="8">
    <source>
        <dbReference type="HAMAP-Rule" id="MF_01085"/>
    </source>
</evidence>
<evidence type="ECO:0000256" key="3">
    <source>
        <dbReference type="ARBA" id="ARBA00022475"/>
    </source>
</evidence>
<name>F9QAU5_9PAST</name>
<feature type="transmembrane region" description="Helical" evidence="8">
    <location>
        <begin position="208"/>
        <end position="230"/>
    </location>
</feature>
<feature type="transmembrane region" description="Helical" evidence="8">
    <location>
        <begin position="62"/>
        <end position="79"/>
    </location>
</feature>
<keyword evidence="5 8" id="KW-0812">Transmembrane</keyword>
<accession>F9QAU5</accession>
<protein>
    <recommendedName>
        <fullName evidence="8">UPF0283 membrane protein HMPREF9952_1238</fullName>
    </recommendedName>
</protein>